<dbReference type="PANTHER" id="PTHR47551">
    <property type="entry name" value="TUBULIN--TYROSINE LIGASE PBY1-RELATED"/>
    <property type="match status" value="1"/>
</dbReference>
<name>A8Q1V6_MALGO</name>
<reference evidence="1 2" key="1">
    <citation type="journal article" date="2007" name="Proc. Natl. Acad. Sci. U.S.A.">
        <title>Dandruff-associated Malassezia genomes reveal convergent and divergent virulence traits shared with plant and human fungal pathogens.</title>
        <authorList>
            <person name="Xu J."/>
            <person name="Saunders C.W."/>
            <person name="Hu P."/>
            <person name="Grant R.A."/>
            <person name="Boekhout T."/>
            <person name="Kuramae E.E."/>
            <person name="Kronstad J.W."/>
            <person name="Deangelis Y.M."/>
            <person name="Reeder N.L."/>
            <person name="Johnstone K.R."/>
            <person name="Leland M."/>
            <person name="Fieno A.M."/>
            <person name="Begley W.M."/>
            <person name="Sun Y."/>
            <person name="Lacey M.P."/>
            <person name="Chaudhary T."/>
            <person name="Keough T."/>
            <person name="Chu L."/>
            <person name="Sears R."/>
            <person name="Yuan B."/>
            <person name="Dawson T.L.Jr."/>
        </authorList>
    </citation>
    <scope>NUCLEOTIDE SEQUENCE [LARGE SCALE GENOMIC DNA]</scope>
    <source>
        <strain evidence="2">ATCC MYA-4612 / CBS 7966</strain>
    </source>
</reference>
<dbReference type="Gene3D" id="3.30.470.20">
    <property type="entry name" value="ATP-grasp fold, B domain"/>
    <property type="match status" value="1"/>
</dbReference>
<dbReference type="SUPFAM" id="SSF56059">
    <property type="entry name" value="Glutathione synthetase ATP-binding domain-like"/>
    <property type="match status" value="1"/>
</dbReference>
<dbReference type="KEGG" id="mgl:MGL_1845"/>
<evidence type="ECO:0000313" key="2">
    <source>
        <dbReference type="Proteomes" id="UP000008837"/>
    </source>
</evidence>
<dbReference type="Proteomes" id="UP000008837">
    <property type="component" value="Unassembled WGS sequence"/>
</dbReference>
<dbReference type="EMBL" id="AAYY01000006">
    <property type="protein sequence ID" value="EDP43632.1"/>
    <property type="molecule type" value="Genomic_DNA"/>
</dbReference>
<dbReference type="STRING" id="425265.A8Q1V6"/>
<evidence type="ECO:0000313" key="1">
    <source>
        <dbReference type="EMBL" id="EDP43632.1"/>
    </source>
</evidence>
<gene>
    <name evidence="1" type="ORF">MGL_1845</name>
</gene>
<protein>
    <submittedName>
        <fullName evidence="1">Uncharacterized protein</fullName>
    </submittedName>
</protein>
<accession>A8Q1V6</accession>
<dbReference type="GeneID" id="5855153"/>
<dbReference type="InterPro" id="IPR004344">
    <property type="entry name" value="TTL/TTLL_fam"/>
</dbReference>
<dbReference type="OrthoDB" id="202825at2759"/>
<dbReference type="AlphaFoldDB" id="A8Q1V6"/>
<dbReference type="InParanoid" id="A8Q1V6"/>
<dbReference type="InterPro" id="IPR027746">
    <property type="entry name" value="TTL"/>
</dbReference>
<dbReference type="OMA" id="LARKDHM"/>
<sequence>MPSIWVCYPGAPYTHRAAVQAARRVLEPLQWSVIDADSKERSDSVDVPTHVDAYLADYDLLPFDILLGSSQRCSSYVIRKALIRKHHLAKILHAYSVKHSLPCNKSPCPRTWTLDIQFADELDELLADDLYDLRDLLEEGDGKAWFILKPGMADQANGIRLFSSVQQLRDIFEEFEDKDDENSSNEESTNAVVASQLRHFVIQEYVSTPLLVAPGNPEAPPRKFHLRVYVICVGGLQVYMHDDMLALFASTAYQPPNVTAPRDLRAHLSNTCFGARHTAPTDMKDGNVFRWQDLIGRPAYVPGRSEPVELTSAHIDAVRKCAAVCIGRTMEAVAREASIHWQLWPNAFEVFGVDLLVGCEGNADGNLDPASLRTWLLEVNAVCIHKGGGRGTTPESVCYLCQQPDFAQSGDELSGVVDHVFERVVQVGVLGESPWPEGESHNQCTCCFAAPLIKS</sequence>
<dbReference type="Pfam" id="PF03133">
    <property type="entry name" value="TTL"/>
    <property type="match status" value="1"/>
</dbReference>
<dbReference type="PROSITE" id="PS51221">
    <property type="entry name" value="TTL"/>
    <property type="match status" value="1"/>
</dbReference>
<proteinExistence type="predicted"/>
<dbReference type="RefSeq" id="XP_001730846.1">
    <property type="nucleotide sequence ID" value="XM_001730794.1"/>
</dbReference>
<comment type="caution">
    <text evidence="1">The sequence shown here is derived from an EMBL/GenBank/DDBJ whole genome shotgun (WGS) entry which is preliminary data.</text>
</comment>
<dbReference type="VEuPathDB" id="FungiDB:MGL_1845"/>
<keyword evidence="2" id="KW-1185">Reference proteome</keyword>
<organism evidence="1 2">
    <name type="scientific">Malassezia globosa (strain ATCC MYA-4612 / CBS 7966)</name>
    <name type="common">Dandruff-associated fungus</name>
    <dbReference type="NCBI Taxonomy" id="425265"/>
    <lineage>
        <taxon>Eukaryota</taxon>
        <taxon>Fungi</taxon>
        <taxon>Dikarya</taxon>
        <taxon>Basidiomycota</taxon>
        <taxon>Ustilaginomycotina</taxon>
        <taxon>Malasseziomycetes</taxon>
        <taxon>Malasseziales</taxon>
        <taxon>Malasseziaceae</taxon>
        <taxon>Malassezia</taxon>
    </lineage>
</organism>
<dbReference type="PANTHER" id="PTHR47551:SF1">
    <property type="entry name" value="TUBULIN--TYROSINE LIGASE PBY1-RELATED"/>
    <property type="match status" value="1"/>
</dbReference>
<dbReference type="GO" id="GO:0000932">
    <property type="term" value="C:P-body"/>
    <property type="evidence" value="ECO:0007669"/>
    <property type="project" value="TreeGrafter"/>
</dbReference>
<dbReference type="FunCoup" id="A8Q1V6">
    <property type="interactions" value="6"/>
</dbReference>